<dbReference type="EMBL" id="CAFBON010000061">
    <property type="protein sequence ID" value="CAB4984667.1"/>
    <property type="molecule type" value="Genomic_DNA"/>
</dbReference>
<dbReference type="InterPro" id="IPR036188">
    <property type="entry name" value="FAD/NAD-bd_sf"/>
</dbReference>
<dbReference type="GO" id="GO:0016491">
    <property type="term" value="F:oxidoreductase activity"/>
    <property type="evidence" value="ECO:0007669"/>
    <property type="project" value="InterPro"/>
</dbReference>
<gene>
    <name evidence="2" type="ORF">UFOPK3001_02434</name>
    <name evidence="3" type="ORF">UFOPK3954_00750</name>
</gene>
<reference evidence="2" key="1">
    <citation type="submission" date="2020-05" db="EMBL/GenBank/DDBJ databases">
        <authorList>
            <person name="Chiriac C."/>
            <person name="Salcher M."/>
            <person name="Ghai R."/>
            <person name="Kavagutti S V."/>
        </authorList>
    </citation>
    <scope>NUCLEOTIDE SEQUENCE</scope>
</reference>
<proteinExistence type="predicted"/>
<evidence type="ECO:0000313" key="2">
    <source>
        <dbReference type="EMBL" id="CAB4825386.1"/>
    </source>
</evidence>
<evidence type="ECO:0000313" key="3">
    <source>
        <dbReference type="EMBL" id="CAB4984667.1"/>
    </source>
</evidence>
<sequence>MATRRVGPARLDHGAQFFTARSEIFRQEVARWVEAGLVHEWCRGFGPDGDGHPRYAARDGMTTLTKYLAEGVDVRCSSLVFAVRPGEQCWDVCLDDATSVPADALIVTCPLPQAFSVLVSSGVEIPQALRETEYDRTLSILVTLDRPGAIPAPGGLQNPDDVFGFIGDNVSKGVSEYPAITFHANATWSEAHWDDERETSTAALLAHARPWLGDAQVLEISPKRWRFATPRTIWPTACWTHVDGVAPLVLAGDAFAGPRVEGAVLSGLAAAAALIALS</sequence>
<dbReference type="InterPro" id="IPR002937">
    <property type="entry name" value="Amino_oxidase"/>
</dbReference>
<dbReference type="Pfam" id="PF01593">
    <property type="entry name" value="Amino_oxidase"/>
    <property type="match status" value="1"/>
</dbReference>
<organism evidence="2">
    <name type="scientific">freshwater metagenome</name>
    <dbReference type="NCBI Taxonomy" id="449393"/>
    <lineage>
        <taxon>unclassified sequences</taxon>
        <taxon>metagenomes</taxon>
        <taxon>ecological metagenomes</taxon>
    </lineage>
</organism>
<dbReference type="PANTHER" id="PTHR16128">
    <property type="entry name" value="FAD/NAD(P)-BINDING OXIDOREDUCTASE FAMILY PROTEIN"/>
    <property type="match status" value="1"/>
</dbReference>
<evidence type="ECO:0000259" key="1">
    <source>
        <dbReference type="Pfam" id="PF01593"/>
    </source>
</evidence>
<dbReference type="EMBL" id="CAFAAJ010000239">
    <property type="protein sequence ID" value="CAB4825386.1"/>
    <property type="molecule type" value="Genomic_DNA"/>
</dbReference>
<dbReference type="Gene3D" id="3.90.660.10">
    <property type="match status" value="1"/>
</dbReference>
<dbReference type="AlphaFoldDB" id="A0A6J6ZXR8"/>
<accession>A0A6J6ZXR8</accession>
<dbReference type="PANTHER" id="PTHR16128:SF5">
    <property type="entry name" value="FAD_NAD(P)-BINDING OXIDOREDUCTASE FAMILY PROTEIN"/>
    <property type="match status" value="1"/>
</dbReference>
<protein>
    <submittedName>
        <fullName evidence="2">Unannotated protein</fullName>
    </submittedName>
</protein>
<dbReference type="Gene3D" id="3.50.50.60">
    <property type="entry name" value="FAD/NAD(P)-binding domain"/>
    <property type="match status" value="1"/>
</dbReference>
<dbReference type="SUPFAM" id="SSF51905">
    <property type="entry name" value="FAD/NAD(P)-binding domain"/>
    <property type="match status" value="1"/>
</dbReference>
<feature type="domain" description="Amine oxidase" evidence="1">
    <location>
        <begin position="53"/>
        <end position="275"/>
    </location>
</feature>
<name>A0A6J6ZXR8_9ZZZZ</name>